<keyword evidence="3" id="KW-1185">Reference proteome</keyword>
<sequence length="307" mass="35469">MTRVCMYTCICMCLLEWKGDGQFFFDVLFVFFSFSLSLSLLVCVGGFSHSSFRTVVAAGNASHVMLRRSFCLMNRPKGPQGLRPGKEYRLTIPYRSEVTMLRCANHRAFNSNIRELFKKPLVQNNIKAIPRDLGEIPRNYVMKLLFFHQPIRLVDLWSVCKEHDDVPLDSAKHLRLVLKIAKLQRWVYAEKNQTNNLYYYYIHQSRVREVQEMVRADEVRKKEKESLEAVEAERLRREEDKNRRRALDDKILALQSILISNVAQIQQFDPAFVQTKPYVTEGGAVNVAWGWHGTSEDGGGGGEEGQE</sequence>
<gene>
    <name evidence="2" type="ORF">MOQ_006014</name>
</gene>
<feature type="transmembrane region" description="Helical" evidence="1">
    <location>
        <begin position="23"/>
        <end position="44"/>
    </location>
</feature>
<evidence type="ECO:0000256" key="1">
    <source>
        <dbReference type="SAM" id="Phobius"/>
    </source>
</evidence>
<keyword evidence="1" id="KW-1133">Transmembrane helix</keyword>
<dbReference type="EMBL" id="AHKC01012376">
    <property type="protein sequence ID" value="EKF30183.1"/>
    <property type="molecule type" value="Genomic_DNA"/>
</dbReference>
<dbReference type="Proteomes" id="UP000007350">
    <property type="component" value="Unassembled WGS sequence"/>
</dbReference>
<protein>
    <submittedName>
        <fullName evidence="2">Uncharacterized protein</fullName>
    </submittedName>
</protein>
<evidence type="ECO:0000313" key="3">
    <source>
        <dbReference type="Proteomes" id="UP000007350"/>
    </source>
</evidence>
<organism evidence="2 3">
    <name type="scientific">Trypanosoma cruzi marinkellei</name>
    <dbReference type="NCBI Taxonomy" id="85056"/>
    <lineage>
        <taxon>Eukaryota</taxon>
        <taxon>Discoba</taxon>
        <taxon>Euglenozoa</taxon>
        <taxon>Kinetoplastea</taxon>
        <taxon>Metakinetoplastina</taxon>
        <taxon>Trypanosomatida</taxon>
        <taxon>Trypanosomatidae</taxon>
        <taxon>Trypanosoma</taxon>
        <taxon>Schizotrypanum</taxon>
    </lineage>
</organism>
<accession>K2M5N2</accession>
<keyword evidence="1" id="KW-0472">Membrane</keyword>
<reference evidence="2 3" key="1">
    <citation type="journal article" date="2012" name="BMC Genomics">
        <title>Comparative genomic analysis of human infective Trypanosoma cruzi lineages with the bat-restricted subspecies T. cruzi marinkellei.</title>
        <authorList>
            <person name="Franzen O."/>
            <person name="Talavera-Lopez C."/>
            <person name="Ochaya S."/>
            <person name="Butler C.E."/>
            <person name="Messenger L.A."/>
            <person name="Lewis M.D."/>
            <person name="Llewellyn M.S."/>
            <person name="Marinkelle C.J."/>
            <person name="Tyler K.M."/>
            <person name="Miles M.A."/>
            <person name="Andersson B."/>
        </authorList>
    </citation>
    <scope>NUCLEOTIDE SEQUENCE [LARGE SCALE GENOMIC DNA]</scope>
    <source>
        <strain evidence="2 3">B7</strain>
    </source>
</reference>
<keyword evidence="1" id="KW-0812">Transmembrane</keyword>
<dbReference type="OrthoDB" id="276081at2759"/>
<name>K2M5N2_TRYCR</name>
<proteinExistence type="predicted"/>
<evidence type="ECO:0000313" key="2">
    <source>
        <dbReference type="EMBL" id="EKF30183.1"/>
    </source>
</evidence>
<comment type="caution">
    <text evidence="2">The sequence shown here is derived from an EMBL/GenBank/DDBJ whole genome shotgun (WGS) entry which is preliminary data.</text>
</comment>
<dbReference type="AlphaFoldDB" id="K2M5N2"/>